<dbReference type="SUPFAM" id="SSF54768">
    <property type="entry name" value="dsRNA-binding domain-like"/>
    <property type="match status" value="1"/>
</dbReference>
<dbReference type="NCBIfam" id="TIGR01648">
    <property type="entry name" value="hnRNP-R-Q"/>
    <property type="match status" value="1"/>
</dbReference>
<protein>
    <submittedName>
        <fullName evidence="8">APOBEC1 complementation factor</fullName>
    </submittedName>
</protein>
<dbReference type="EMBL" id="JYDJ01000018">
    <property type="protein sequence ID" value="KRX49295.1"/>
    <property type="molecule type" value="Genomic_DNA"/>
</dbReference>
<organism evidence="8 9">
    <name type="scientific">Trichinella murrelli</name>
    <dbReference type="NCBI Taxonomy" id="144512"/>
    <lineage>
        <taxon>Eukaryota</taxon>
        <taxon>Metazoa</taxon>
        <taxon>Ecdysozoa</taxon>
        <taxon>Nematoda</taxon>
        <taxon>Enoplea</taxon>
        <taxon>Dorylaimia</taxon>
        <taxon>Trichinellida</taxon>
        <taxon>Trichinellidae</taxon>
        <taxon>Trichinella</taxon>
    </lineage>
</organism>
<dbReference type="CDD" id="cd12250">
    <property type="entry name" value="RRM2_hnRNPR_like"/>
    <property type="match status" value="1"/>
</dbReference>
<comment type="caution">
    <text evidence="8">The sequence shown here is derived from an EMBL/GenBank/DDBJ whole genome shotgun (WGS) entry which is preliminary data.</text>
</comment>
<feature type="domain" description="RRM" evidence="7">
    <location>
        <begin position="161"/>
        <end position="239"/>
    </location>
</feature>
<proteinExistence type="predicted"/>
<keyword evidence="3" id="KW-0677">Repeat</keyword>
<feature type="domain" description="RRM" evidence="7">
    <location>
        <begin position="336"/>
        <end position="409"/>
    </location>
</feature>
<keyword evidence="4 5" id="KW-0694">RNA-binding</keyword>
<evidence type="ECO:0000256" key="2">
    <source>
        <dbReference type="ARBA" id="ARBA00022490"/>
    </source>
</evidence>
<dbReference type="FunFam" id="3.30.70.330:FF:000026">
    <property type="entry name" value="APOBEC1 complementation factor isoform X1"/>
    <property type="match status" value="1"/>
</dbReference>
<dbReference type="Gene3D" id="3.30.70.330">
    <property type="match status" value="3"/>
</dbReference>
<accession>A0A0V0UD83</accession>
<dbReference type="Pfam" id="PF00076">
    <property type="entry name" value="RRM_1"/>
    <property type="match status" value="3"/>
</dbReference>
<dbReference type="InterPro" id="IPR000504">
    <property type="entry name" value="RRM_dom"/>
</dbReference>
<evidence type="ECO:0000256" key="1">
    <source>
        <dbReference type="ARBA" id="ARBA00004496"/>
    </source>
</evidence>
<dbReference type="CDD" id="cd12249">
    <property type="entry name" value="RRM1_hnRNPR_like"/>
    <property type="match status" value="1"/>
</dbReference>
<dbReference type="SUPFAM" id="SSF54928">
    <property type="entry name" value="RNA-binding domain, RBD"/>
    <property type="match status" value="2"/>
</dbReference>
<dbReference type="PROSITE" id="PS50102">
    <property type="entry name" value="RRM"/>
    <property type="match status" value="3"/>
</dbReference>
<dbReference type="InterPro" id="IPR012677">
    <property type="entry name" value="Nucleotide-bd_a/b_plait_sf"/>
</dbReference>
<dbReference type="STRING" id="144512.A0A0V0UD83"/>
<evidence type="ECO:0000313" key="8">
    <source>
        <dbReference type="EMBL" id="KRX49295.1"/>
    </source>
</evidence>
<feature type="compositionally biased region" description="Low complexity" evidence="6">
    <location>
        <begin position="118"/>
        <end position="134"/>
    </location>
</feature>
<dbReference type="Pfam" id="PF14709">
    <property type="entry name" value="DND1_DSRM"/>
    <property type="match status" value="1"/>
</dbReference>
<name>A0A0V0UD83_9BILA</name>
<dbReference type="GO" id="GO:0003723">
    <property type="term" value="F:RNA binding"/>
    <property type="evidence" value="ECO:0007669"/>
    <property type="project" value="UniProtKB-UniRule"/>
</dbReference>
<keyword evidence="2" id="KW-0963">Cytoplasm</keyword>
<evidence type="ECO:0000313" key="9">
    <source>
        <dbReference type="Proteomes" id="UP000055048"/>
    </source>
</evidence>
<dbReference type="PANTHER" id="PTHR21245">
    <property type="entry name" value="HETEROGENEOUS NUCLEAR RIBONUCLEOPROTEIN"/>
    <property type="match status" value="1"/>
</dbReference>
<sequence length="883" mass="96323">MTNGSPLLRRRSGPASRGPLEIWNAFEPTFPSANRRPITHDRLARRHVEANVHAHRTHERSHALASTTTTTDRQTAVLYAMVRQQSNDESKVIKSTPHPTVTTANTADTQVNTNTIATQSTDNNTTDDVSTGTGYPLVQQNGQRRYGPPYDWTGPPPPKGCEVFVGKLPRDVTEQELVPVFERVGRIYEMRMMMDFNGSNRGYAFVTFCDKEQAKRACQQLNGFEIRRGRFIGVLKSVDNCRLYVSGIPRDKSREDVRSEIARLTDGVVDVILYPSAMDKSKNRGFAFIEYESHRSAAMARRKLAPNRLTLWGNEITVDWAEPERDVDEETMAQVKKLYVRNLMMHTTEEHLREVVEAISGTDTVERVKKIRDYAFVHFSRREDAIRVQEALNGQDLDGSVVEVKLAKPPDRSIMRFVKNAQKISNSARLGDGLHSHHHRSLVAAAAQLYSVAMGTGRPEHKLQPCSGKMLALDQPSAATSAYVGFPCIDPFALAPVVAAAATAPPCSLHPKQQSNNGARFRGRGAAGMRAASFQAMVNNTFRRGCLQLADDLSLSSQQKPTMLDTVPPPLAVVGPPSATLYTPAPADVSALMPAATLPSVVQSVCSPNLLVLRGGFSQMLEEYCRQNNWGMPRYHLVSSGSSDGNDENTLYAYRVEVPSLLPTYGSFLPREMVSERQEAQELAARFVLSQLGISLATTGSNGELGAGDETTTVGALAVVPVSCIRSPSGDSGISAVSNNSTTNNSAKATLVHPPATTYELQTSTVASTTPIYHQQQQQATAIRYENMVIPAEYNAALQPMLVQSMPFAIPAAAAAGPSWMPSYMNVCNGAFIDPQTATMAPAFPTCPTFYWNYDVAPAVVAPTAPASIPHTVAPIPRCMSAS</sequence>
<dbReference type="Gene3D" id="3.30.160.20">
    <property type="match status" value="1"/>
</dbReference>
<evidence type="ECO:0000256" key="5">
    <source>
        <dbReference type="PROSITE-ProRule" id="PRU00176"/>
    </source>
</evidence>
<reference evidence="8 9" key="1">
    <citation type="submission" date="2015-01" db="EMBL/GenBank/DDBJ databases">
        <title>Evolution of Trichinella species and genotypes.</title>
        <authorList>
            <person name="Korhonen P.K."/>
            <person name="Edoardo P."/>
            <person name="Giuseppe L.R."/>
            <person name="Gasser R.B."/>
        </authorList>
    </citation>
    <scope>NUCLEOTIDE SEQUENCE [LARGE SCALE GENOMIC DNA]</scope>
    <source>
        <strain evidence="8">ISS417</strain>
    </source>
</reference>
<dbReference type="InterPro" id="IPR006535">
    <property type="entry name" value="HnRNP_R/Q_splicing_fac"/>
</dbReference>
<dbReference type="GO" id="GO:0005737">
    <property type="term" value="C:cytoplasm"/>
    <property type="evidence" value="ECO:0007669"/>
    <property type="project" value="UniProtKB-SubCell"/>
</dbReference>
<dbReference type="FunFam" id="3.30.70.330:FF:000022">
    <property type="entry name" value="APOBEC1 complementation factor isoform X1"/>
    <property type="match status" value="1"/>
</dbReference>
<keyword evidence="9" id="KW-1185">Reference proteome</keyword>
<feature type="region of interest" description="Disordered" evidence="6">
    <location>
        <begin position="114"/>
        <end position="150"/>
    </location>
</feature>
<dbReference type="SMART" id="SM00360">
    <property type="entry name" value="RRM"/>
    <property type="match status" value="3"/>
</dbReference>
<evidence type="ECO:0000256" key="6">
    <source>
        <dbReference type="SAM" id="MobiDB-lite"/>
    </source>
</evidence>
<dbReference type="Proteomes" id="UP000055048">
    <property type="component" value="Unassembled WGS sequence"/>
</dbReference>
<dbReference type="AlphaFoldDB" id="A0A0V0UD83"/>
<dbReference type="InterPro" id="IPR035979">
    <property type="entry name" value="RBD_domain_sf"/>
</dbReference>
<feature type="region of interest" description="Disordered" evidence="6">
    <location>
        <begin position="1"/>
        <end position="20"/>
    </location>
</feature>
<comment type="subcellular location">
    <subcellularLocation>
        <location evidence="1">Cytoplasm</location>
    </subcellularLocation>
</comment>
<gene>
    <name evidence="8" type="primary">A1CF</name>
    <name evidence="8" type="ORF">T05_9207</name>
</gene>
<dbReference type="OrthoDB" id="3800936at2759"/>
<evidence type="ECO:0000259" key="7">
    <source>
        <dbReference type="PROSITE" id="PS50102"/>
    </source>
</evidence>
<feature type="domain" description="RRM" evidence="7">
    <location>
        <begin position="241"/>
        <end position="323"/>
    </location>
</feature>
<evidence type="ECO:0000256" key="4">
    <source>
        <dbReference type="ARBA" id="ARBA00022884"/>
    </source>
</evidence>
<evidence type="ECO:0000256" key="3">
    <source>
        <dbReference type="ARBA" id="ARBA00022737"/>
    </source>
</evidence>